<comment type="function">
    <text evidence="4">Flagellin is the subunit protein which polymerizes to form the filaments of archaeal flagella.</text>
</comment>
<protein>
    <recommendedName>
        <fullName evidence="4">Flagellin</fullName>
    </recommendedName>
</protein>
<comment type="subcellular location">
    <subcellularLocation>
        <location evidence="1 4">Archaeal flagellum</location>
    </subcellularLocation>
</comment>
<evidence type="ECO:0000313" key="6">
    <source>
        <dbReference type="Proteomes" id="UP000011560"/>
    </source>
</evidence>
<dbReference type="STRING" id="1227490.C479_06077"/>
<proteinExistence type="inferred from homology"/>
<dbReference type="PANTHER" id="PTHR35903:SF1">
    <property type="entry name" value="FLAGELLIN B1"/>
    <property type="match status" value="1"/>
</dbReference>
<evidence type="ECO:0000256" key="2">
    <source>
        <dbReference type="ARBA" id="ARBA00010256"/>
    </source>
</evidence>
<gene>
    <name evidence="5" type="ORF">C479_06077</name>
</gene>
<evidence type="ECO:0000313" key="5">
    <source>
        <dbReference type="EMBL" id="ELZ11990.1"/>
    </source>
</evidence>
<comment type="caution">
    <text evidence="5">The sequence shown here is derived from an EMBL/GenBank/DDBJ whole genome shotgun (WGS) entry which is preliminary data.</text>
</comment>
<dbReference type="Proteomes" id="UP000011560">
    <property type="component" value="Unassembled WGS sequence"/>
</dbReference>
<dbReference type="EMBL" id="AOIQ01000010">
    <property type="protein sequence ID" value="ELZ11990.1"/>
    <property type="molecule type" value="Genomic_DNA"/>
</dbReference>
<evidence type="ECO:0000256" key="3">
    <source>
        <dbReference type="ARBA" id="ARBA00022440"/>
    </source>
</evidence>
<organism evidence="5 6">
    <name type="scientific">Halovivax asiaticus JCM 14624</name>
    <dbReference type="NCBI Taxonomy" id="1227490"/>
    <lineage>
        <taxon>Archaea</taxon>
        <taxon>Methanobacteriati</taxon>
        <taxon>Methanobacteriota</taxon>
        <taxon>Stenosarchaea group</taxon>
        <taxon>Halobacteria</taxon>
        <taxon>Halobacteriales</taxon>
        <taxon>Natrialbaceae</taxon>
        <taxon>Halovivax</taxon>
    </lineage>
</organism>
<comment type="similarity">
    <text evidence="2 4">Belongs to the archaeal flagellin family.</text>
</comment>
<keyword evidence="5" id="KW-0282">Flagellum</keyword>
<sequence length="186" mass="18710">MGIGTLIVFIAMVLVAAIAAGVLISTAGQLQAQGEATGEESQAQISDNIQVLTSSAAVDDSTDPSNVDEINLVVGPASGADTIDLTQATIHALSSDASESLEYADADGAGSFTTENVYGTSSSNGSVLTSSGDRSQITITSTGSSVISNLEPGDSATLEIVDQSGATTYVEVRLPSSFADKSEVSL</sequence>
<keyword evidence="6" id="KW-1185">Reference proteome</keyword>
<evidence type="ECO:0000256" key="4">
    <source>
        <dbReference type="RuleBase" id="RU361282"/>
    </source>
</evidence>
<reference evidence="5 6" key="1">
    <citation type="journal article" date="2014" name="PLoS Genet.">
        <title>Phylogenetically driven sequencing of extremely halophilic archaea reveals strategies for static and dynamic osmo-response.</title>
        <authorList>
            <person name="Becker E.A."/>
            <person name="Seitzer P.M."/>
            <person name="Tritt A."/>
            <person name="Larsen D."/>
            <person name="Krusor M."/>
            <person name="Yao A.I."/>
            <person name="Wu D."/>
            <person name="Madern D."/>
            <person name="Eisen J.A."/>
            <person name="Darling A.E."/>
            <person name="Facciotti M.T."/>
        </authorList>
    </citation>
    <scope>NUCLEOTIDE SEQUENCE [LARGE SCALE GENOMIC DNA]</scope>
    <source>
        <strain evidence="5 6">JCM 14624</strain>
    </source>
</reference>
<dbReference type="GO" id="GO:0005198">
    <property type="term" value="F:structural molecule activity"/>
    <property type="evidence" value="ECO:0007669"/>
    <property type="project" value="InterPro"/>
</dbReference>
<dbReference type="InterPro" id="IPR013373">
    <property type="entry name" value="Flagellin/pilin_N_arc"/>
</dbReference>
<dbReference type="InterPro" id="IPR002774">
    <property type="entry name" value="Flagellin_arc-type"/>
</dbReference>
<keyword evidence="5" id="KW-0969">Cilium</keyword>
<name>M0BMA9_9EURY</name>
<dbReference type="AlphaFoldDB" id="M0BMA9"/>
<evidence type="ECO:0000256" key="1">
    <source>
        <dbReference type="ARBA" id="ARBA00004618"/>
    </source>
</evidence>
<dbReference type="NCBIfam" id="TIGR02537">
    <property type="entry name" value="arch_flag_Nterm"/>
    <property type="match status" value="1"/>
</dbReference>
<dbReference type="GO" id="GO:0097588">
    <property type="term" value="P:archaeal or bacterial-type flagellum-dependent cell motility"/>
    <property type="evidence" value="ECO:0007669"/>
    <property type="project" value="InterPro"/>
</dbReference>
<accession>M0BMA9</accession>
<keyword evidence="3 4" id="KW-0974">Archaeal flagellum</keyword>
<keyword evidence="5" id="KW-0966">Cell projection</keyword>
<dbReference type="GO" id="GO:0097589">
    <property type="term" value="C:archaeal-type flagellum"/>
    <property type="evidence" value="ECO:0007669"/>
    <property type="project" value="UniProtKB-SubCell"/>
</dbReference>
<dbReference type="PANTHER" id="PTHR35903">
    <property type="entry name" value="FLAGELLIN B1"/>
    <property type="match status" value="1"/>
</dbReference>
<dbReference type="Pfam" id="PF01917">
    <property type="entry name" value="Flagellin_arch-type"/>
    <property type="match status" value="1"/>
</dbReference>